<dbReference type="Pfam" id="PF13834">
    <property type="entry name" value="DUF4193"/>
    <property type="match status" value="1"/>
</dbReference>
<dbReference type="KEGG" id="aqg:HRU87_03325"/>
<keyword evidence="3" id="KW-1185">Reference proteome</keyword>
<dbReference type="RefSeq" id="WP_173493526.1">
    <property type="nucleotide sequence ID" value="NZ_CP054056.1"/>
</dbReference>
<dbReference type="EMBL" id="CP054056">
    <property type="protein sequence ID" value="QKJ25229.1"/>
    <property type="molecule type" value="Genomic_DNA"/>
</dbReference>
<dbReference type="Proteomes" id="UP000501003">
    <property type="component" value="Chromosome"/>
</dbReference>
<accession>A0A7D4Q411</accession>
<name>A0A7D4Q411_9MICO</name>
<evidence type="ECO:0000313" key="2">
    <source>
        <dbReference type="EMBL" id="QKJ25229.1"/>
    </source>
</evidence>
<dbReference type="InterPro" id="IPR025242">
    <property type="entry name" value="DUF4193"/>
</dbReference>
<reference evidence="2 3" key="1">
    <citation type="submission" date="2020-05" db="EMBL/GenBank/DDBJ databases">
        <title>Aquirufa sp. strain 15G-AUS-rot a new Aquirufa species.</title>
        <authorList>
            <person name="Pitt A."/>
            <person name="Hahn M.W."/>
        </authorList>
    </citation>
    <scope>NUCLEOTIDE SEQUENCE [LARGE SCALE GENOMIC DNA]</scope>
    <source>
        <strain evidence="2 3">15G-AUS-rot</strain>
    </source>
</reference>
<gene>
    <name evidence="2" type="ORF">HRU87_03325</name>
</gene>
<proteinExistence type="predicted"/>
<organism evidence="2 3">
    <name type="scientific">Aquiluna borgnonia</name>
    <dbReference type="NCBI Taxonomy" id="2499157"/>
    <lineage>
        <taxon>Bacteria</taxon>
        <taxon>Bacillati</taxon>
        <taxon>Actinomycetota</taxon>
        <taxon>Actinomycetes</taxon>
        <taxon>Micrococcales</taxon>
        <taxon>Microbacteriaceae</taxon>
        <taxon>Luna cluster</taxon>
        <taxon>Luna-1 subcluster</taxon>
        <taxon>Aquiluna</taxon>
    </lineage>
</organism>
<evidence type="ECO:0000256" key="1">
    <source>
        <dbReference type="SAM" id="MobiDB-lite"/>
    </source>
</evidence>
<evidence type="ECO:0000313" key="3">
    <source>
        <dbReference type="Proteomes" id="UP000501003"/>
    </source>
</evidence>
<sequence length="93" mass="10309">MATDYDAQRKNDDDTESIEAIKERIPSKPSLSDDDADNADSFSIPDVVNEELEVVILPQQENEFTCVSCFLVKPQSQMASKTKLGSVCTECAY</sequence>
<protein>
    <submittedName>
        <fullName evidence="2">DUF4193 domain-containing protein</fullName>
    </submittedName>
</protein>
<feature type="region of interest" description="Disordered" evidence="1">
    <location>
        <begin position="1"/>
        <end position="42"/>
    </location>
</feature>
<dbReference type="AlphaFoldDB" id="A0A7D4Q411"/>
<feature type="compositionally biased region" description="Basic and acidic residues" evidence="1">
    <location>
        <begin position="1"/>
        <end position="12"/>
    </location>
</feature>